<dbReference type="EMBL" id="AEYH02000009">
    <property type="protein sequence ID" value="KFG56460.1"/>
    <property type="molecule type" value="Genomic_DNA"/>
</dbReference>
<evidence type="ECO:0000313" key="2">
    <source>
        <dbReference type="EMBL" id="KFG56460.1"/>
    </source>
</evidence>
<evidence type="ECO:0000313" key="3">
    <source>
        <dbReference type="Proteomes" id="UP000028838"/>
    </source>
</evidence>
<feature type="region of interest" description="Disordered" evidence="1">
    <location>
        <begin position="64"/>
        <end position="96"/>
    </location>
</feature>
<reference evidence="2 3" key="1">
    <citation type="submission" date="2014-07" db="EMBL/GenBank/DDBJ databases">
        <authorList>
            <person name="Sibley D."/>
            <person name="Venepally P."/>
            <person name="Karamycheva S."/>
            <person name="Hadjithomas M."/>
            <person name="Khan A."/>
            <person name="Brunk B."/>
            <person name="Roos D."/>
            <person name="Caler E."/>
            <person name="Lorenzi H."/>
        </authorList>
    </citation>
    <scope>NUCLEOTIDE SEQUENCE [LARGE SCALE GENOMIC DNA]</scope>
    <source>
        <strain evidence="2 3">FOU</strain>
    </source>
</reference>
<gene>
    <name evidence="2" type="ORF">TGFOU_316620B</name>
</gene>
<accession>A0A086LIJ2</accession>
<feature type="compositionally biased region" description="Basic residues" evidence="1">
    <location>
        <begin position="73"/>
        <end position="96"/>
    </location>
</feature>
<dbReference type="VEuPathDB" id="ToxoDB:TGFOU_316620B"/>
<dbReference type="Proteomes" id="UP000028838">
    <property type="component" value="Unassembled WGS sequence"/>
</dbReference>
<organism evidence="2 3">
    <name type="scientific">Toxoplasma gondii FOU</name>
    <dbReference type="NCBI Taxonomy" id="943167"/>
    <lineage>
        <taxon>Eukaryota</taxon>
        <taxon>Sar</taxon>
        <taxon>Alveolata</taxon>
        <taxon>Apicomplexa</taxon>
        <taxon>Conoidasida</taxon>
        <taxon>Coccidia</taxon>
        <taxon>Eucoccidiorida</taxon>
        <taxon>Eimeriorina</taxon>
        <taxon>Sarcocystidae</taxon>
        <taxon>Toxoplasma</taxon>
    </lineage>
</organism>
<name>A0A086LIJ2_TOXGO</name>
<protein>
    <submittedName>
        <fullName evidence="2">WD domain, G-beta repeat-containing protein</fullName>
    </submittedName>
</protein>
<feature type="region of interest" description="Disordered" evidence="1">
    <location>
        <begin position="16"/>
        <end position="43"/>
    </location>
</feature>
<dbReference type="AlphaFoldDB" id="A0A086LIJ2"/>
<sequence>SHSACIVRSRFALRPPRRDGCGQRRRDPQVLEGFSGERRREASNPRRTIRRFFLSRTESLWSEKSREVGRQPRDRRKRRHRIHPRTRRGRYRRLAL</sequence>
<feature type="non-terminal residue" evidence="2">
    <location>
        <position position="1"/>
    </location>
</feature>
<feature type="non-terminal residue" evidence="2">
    <location>
        <position position="96"/>
    </location>
</feature>
<proteinExistence type="predicted"/>
<evidence type="ECO:0000256" key="1">
    <source>
        <dbReference type="SAM" id="MobiDB-lite"/>
    </source>
</evidence>
<comment type="caution">
    <text evidence="2">The sequence shown here is derived from an EMBL/GenBank/DDBJ whole genome shotgun (WGS) entry which is preliminary data.</text>
</comment>